<evidence type="ECO:0000313" key="1">
    <source>
        <dbReference type="EMBL" id="CAE0290215.1"/>
    </source>
</evidence>
<reference evidence="1" key="1">
    <citation type="submission" date="2021-01" db="EMBL/GenBank/DDBJ databases">
        <authorList>
            <person name="Corre E."/>
            <person name="Pelletier E."/>
            <person name="Niang G."/>
            <person name="Scheremetjew M."/>
            <person name="Finn R."/>
            <person name="Kale V."/>
            <person name="Holt S."/>
            <person name="Cochrane G."/>
            <person name="Meng A."/>
            <person name="Brown T."/>
            <person name="Cohen L."/>
        </authorList>
    </citation>
    <scope>NUCLEOTIDE SEQUENCE</scope>
    <source>
        <strain evidence="1">CCAP 955/1</strain>
    </source>
</reference>
<proteinExistence type="predicted"/>
<accession>A0A7S3HBA1</accession>
<organism evidence="1">
    <name type="scientific">Spumella elongata</name>
    <dbReference type="NCBI Taxonomy" id="89044"/>
    <lineage>
        <taxon>Eukaryota</taxon>
        <taxon>Sar</taxon>
        <taxon>Stramenopiles</taxon>
        <taxon>Ochrophyta</taxon>
        <taxon>Chrysophyceae</taxon>
        <taxon>Chromulinales</taxon>
        <taxon>Chromulinaceae</taxon>
        <taxon>Spumella</taxon>
    </lineage>
</organism>
<dbReference type="AlphaFoldDB" id="A0A7S3HBA1"/>
<gene>
    <name evidence="1" type="ORF">SELO1098_LOCUS19060</name>
</gene>
<protein>
    <submittedName>
        <fullName evidence="1">Uncharacterized protein</fullName>
    </submittedName>
</protein>
<sequence length="149" mass="17232">MVPGFRVLELLGAMFMYVNEAFMMKLDQVAPRELVQCPVAAHSRIDLGAFCFLFSVEDLSAFLFERRLQLRAMNHGESYSISNIEVALGEIRRGTNLFPYSKEGQFGFLEERHRKVRTKKHGEIRCFSMKLCVANSVETKVPYARSWTW</sequence>
<name>A0A7S3HBA1_9STRA</name>
<dbReference type="EMBL" id="HBIC01037342">
    <property type="protein sequence ID" value="CAE0290215.1"/>
    <property type="molecule type" value="Transcribed_RNA"/>
</dbReference>